<keyword evidence="9" id="KW-1185">Reference proteome</keyword>
<dbReference type="PANTHER" id="PTHR33885">
    <property type="entry name" value="PHAGE SHOCK PROTEIN C"/>
    <property type="match status" value="1"/>
</dbReference>
<feature type="transmembrane region" description="Helical" evidence="6">
    <location>
        <begin position="33"/>
        <end position="61"/>
    </location>
</feature>
<dbReference type="PANTHER" id="PTHR33885:SF3">
    <property type="entry name" value="PHAGE SHOCK PROTEIN C"/>
    <property type="match status" value="1"/>
</dbReference>
<evidence type="ECO:0000259" key="7">
    <source>
        <dbReference type="Pfam" id="PF04024"/>
    </source>
</evidence>
<evidence type="ECO:0000256" key="4">
    <source>
        <dbReference type="ARBA" id="ARBA00022989"/>
    </source>
</evidence>
<dbReference type="InterPro" id="IPR052027">
    <property type="entry name" value="PspC"/>
</dbReference>
<dbReference type="STRING" id="584787.GCA_001247655_03145"/>
<keyword evidence="3 6" id="KW-0812">Transmembrane</keyword>
<dbReference type="Proteomes" id="UP000268033">
    <property type="component" value="Unassembled WGS sequence"/>
</dbReference>
<proteinExistence type="predicted"/>
<dbReference type="Pfam" id="PF04024">
    <property type="entry name" value="PspC"/>
    <property type="match status" value="1"/>
</dbReference>
<dbReference type="EMBL" id="RJUL01000002">
    <property type="protein sequence ID" value="ROQ29843.1"/>
    <property type="molecule type" value="Genomic_DNA"/>
</dbReference>
<evidence type="ECO:0000313" key="8">
    <source>
        <dbReference type="EMBL" id="ROQ29843.1"/>
    </source>
</evidence>
<protein>
    <submittedName>
        <fullName evidence="8">Phage shock protein C (PspC) family protein</fullName>
    </submittedName>
</protein>
<dbReference type="InterPro" id="IPR007168">
    <property type="entry name" value="Phageshock_PspC_N"/>
</dbReference>
<accession>A0A3N1PMN2</accession>
<dbReference type="GO" id="GO:0005886">
    <property type="term" value="C:plasma membrane"/>
    <property type="evidence" value="ECO:0007669"/>
    <property type="project" value="UniProtKB-SubCell"/>
</dbReference>
<gene>
    <name evidence="8" type="ORF">EDC28_102215</name>
</gene>
<comment type="subcellular location">
    <subcellularLocation>
        <location evidence="1">Cell membrane</location>
        <topology evidence="1">Single-pass membrane protein</topology>
    </subcellularLocation>
</comment>
<reference evidence="8 9" key="1">
    <citation type="submission" date="2018-11" db="EMBL/GenBank/DDBJ databases">
        <title>Genomic Encyclopedia of Type Strains, Phase IV (KMG-IV): sequencing the most valuable type-strain genomes for metagenomic binning, comparative biology and taxonomic classification.</title>
        <authorList>
            <person name="Goeker M."/>
        </authorList>
    </citation>
    <scope>NUCLEOTIDE SEQUENCE [LARGE SCALE GENOMIC DNA]</scope>
    <source>
        <strain evidence="8 9">DSM 21945</strain>
    </source>
</reference>
<keyword evidence="4 6" id="KW-1133">Transmembrane helix</keyword>
<comment type="caution">
    <text evidence="8">The sequence shown here is derived from an EMBL/GenBank/DDBJ whole genome shotgun (WGS) entry which is preliminary data.</text>
</comment>
<keyword evidence="2" id="KW-1003">Cell membrane</keyword>
<feature type="domain" description="Phage shock protein PspC N-terminal" evidence="7">
    <location>
        <begin position="7"/>
        <end position="63"/>
    </location>
</feature>
<name>A0A3N1PMN2_9GAMM</name>
<dbReference type="AlphaFoldDB" id="A0A3N1PMN2"/>
<evidence type="ECO:0000256" key="6">
    <source>
        <dbReference type="SAM" id="Phobius"/>
    </source>
</evidence>
<evidence type="ECO:0000256" key="2">
    <source>
        <dbReference type="ARBA" id="ARBA00022475"/>
    </source>
</evidence>
<evidence type="ECO:0000256" key="3">
    <source>
        <dbReference type="ARBA" id="ARBA00022692"/>
    </source>
</evidence>
<dbReference type="NCBIfam" id="TIGR02978">
    <property type="entry name" value="phageshock_pspC"/>
    <property type="match status" value="1"/>
</dbReference>
<keyword evidence="5 6" id="KW-0472">Membrane</keyword>
<evidence type="ECO:0000313" key="9">
    <source>
        <dbReference type="Proteomes" id="UP000268033"/>
    </source>
</evidence>
<organism evidence="8 9">
    <name type="scientific">Gallaecimonas pentaromativorans</name>
    <dbReference type="NCBI Taxonomy" id="584787"/>
    <lineage>
        <taxon>Bacteria</taxon>
        <taxon>Pseudomonadati</taxon>
        <taxon>Pseudomonadota</taxon>
        <taxon>Gammaproteobacteria</taxon>
        <taxon>Enterobacterales</taxon>
        <taxon>Gallaecimonadaceae</taxon>
        <taxon>Gallaecimonas</taxon>
    </lineage>
</organism>
<dbReference type="RefSeq" id="WP_170164017.1">
    <property type="nucleotide sequence ID" value="NZ_JBLXAC010000005.1"/>
</dbReference>
<evidence type="ECO:0000256" key="5">
    <source>
        <dbReference type="ARBA" id="ARBA00023136"/>
    </source>
</evidence>
<sequence length="127" mass="14243">MNSSRGTLYRYPEEGKVAGVCAGIAHHFNLEPWLVRVLVVAGAILSGSFFIVGYVALWFILDKAPASANSAEKSVQLKSQIWQAGEPPRQAMRDLNEQFSRLEKRLRSLEGHVTSTEFQLNRQISRL</sequence>
<dbReference type="InterPro" id="IPR014320">
    <property type="entry name" value="Phageshock_PspC"/>
</dbReference>
<evidence type="ECO:0000256" key="1">
    <source>
        <dbReference type="ARBA" id="ARBA00004162"/>
    </source>
</evidence>